<feature type="signal peptide" evidence="1">
    <location>
        <begin position="1"/>
        <end position="28"/>
    </location>
</feature>
<protein>
    <submittedName>
        <fullName evidence="2">Uncharacterized protein</fullName>
    </submittedName>
</protein>
<dbReference type="RefSeq" id="WP_003390297.1">
    <property type="nucleotide sequence ID" value="NZ_APBN01000010.1"/>
</dbReference>
<reference evidence="2 3" key="1">
    <citation type="submission" date="2013-03" db="EMBL/GenBank/DDBJ databases">
        <title>Assembly of a new bacterial strain Brevibacillus borstelensis AK1.</title>
        <authorList>
            <person name="Rajan I."/>
            <person name="PoliReddy D."/>
            <person name="Sugumar T."/>
            <person name="Rathinam K."/>
            <person name="Alqarawi S."/>
            <person name="Khalil A.B."/>
            <person name="Sivakumar N."/>
        </authorList>
    </citation>
    <scope>NUCLEOTIDE SEQUENCE [LARGE SCALE GENOMIC DNA]</scope>
    <source>
        <strain evidence="2 3">AK1</strain>
    </source>
</reference>
<name>M8DCH7_9BACL</name>
<keyword evidence="3" id="KW-1185">Reference proteome</keyword>
<organism evidence="2 3">
    <name type="scientific">Brevibacillus borstelensis AK1</name>
    <dbReference type="NCBI Taxonomy" id="1300222"/>
    <lineage>
        <taxon>Bacteria</taxon>
        <taxon>Bacillati</taxon>
        <taxon>Bacillota</taxon>
        <taxon>Bacilli</taxon>
        <taxon>Bacillales</taxon>
        <taxon>Paenibacillaceae</taxon>
        <taxon>Brevibacillus</taxon>
    </lineage>
</organism>
<keyword evidence="1" id="KW-0732">Signal</keyword>
<dbReference type="OrthoDB" id="2473679at2"/>
<feature type="chain" id="PRO_5004095211" evidence="1">
    <location>
        <begin position="29"/>
        <end position="212"/>
    </location>
</feature>
<dbReference type="Proteomes" id="UP000012081">
    <property type="component" value="Unassembled WGS sequence"/>
</dbReference>
<dbReference type="PATRIC" id="fig|1300222.3.peg.4071"/>
<evidence type="ECO:0000313" key="2">
    <source>
        <dbReference type="EMBL" id="EMT51113.1"/>
    </source>
</evidence>
<dbReference type="EMBL" id="APBN01000010">
    <property type="protein sequence ID" value="EMT51113.1"/>
    <property type="molecule type" value="Genomic_DNA"/>
</dbReference>
<sequence>MKKTIGKLAVLSLCSAFLLTSVPTHGFAASSLSQVAVNDQQDNAFVKKVDPFVKLDANTMRFFLTSDAKKHLSSNEYSQAVAAINQTNALIKKNKSNLIANGKKVSINQKMVANSIDTNAYWDYELFWWGHRFYLSHELCQDIRAEAMGIGGAGTITAGILVGLGVPGWVASIIVGSEVLSLYVVTKIDKGNGVYIDTFHVGVPGVPNVYSA</sequence>
<evidence type="ECO:0000313" key="3">
    <source>
        <dbReference type="Proteomes" id="UP000012081"/>
    </source>
</evidence>
<accession>M8DCH7</accession>
<proteinExistence type="predicted"/>
<gene>
    <name evidence="2" type="ORF">I532_19392</name>
</gene>
<evidence type="ECO:0000256" key="1">
    <source>
        <dbReference type="SAM" id="SignalP"/>
    </source>
</evidence>
<comment type="caution">
    <text evidence="2">The sequence shown here is derived from an EMBL/GenBank/DDBJ whole genome shotgun (WGS) entry which is preliminary data.</text>
</comment>
<dbReference type="AlphaFoldDB" id="M8DCH7"/>